<keyword evidence="1" id="KW-0175">Coiled coil</keyword>
<dbReference type="RefSeq" id="XP_067803291.1">
    <property type="nucleotide sequence ID" value="XM_067946727.1"/>
</dbReference>
<accession>A0AAD9UP16</accession>
<organism evidence="4 5">
    <name type="scientific">Babesia duncani</name>
    <dbReference type="NCBI Taxonomy" id="323732"/>
    <lineage>
        <taxon>Eukaryota</taxon>
        <taxon>Sar</taxon>
        <taxon>Alveolata</taxon>
        <taxon>Apicomplexa</taxon>
        <taxon>Aconoidasida</taxon>
        <taxon>Piroplasmida</taxon>
        <taxon>Babesiidae</taxon>
        <taxon>Babesia</taxon>
    </lineage>
</organism>
<gene>
    <name evidence="4" type="ORF">BdWA1_001695</name>
    <name evidence="3" type="ORF">BdWA1_003623</name>
</gene>
<evidence type="ECO:0000256" key="1">
    <source>
        <dbReference type="SAM" id="Coils"/>
    </source>
</evidence>
<reference evidence="4" key="1">
    <citation type="journal article" date="2023" name="Nat. Microbiol.">
        <title>Babesia duncani multi-omics identifies virulence factors and drug targets.</title>
        <authorList>
            <person name="Singh P."/>
            <person name="Lonardi S."/>
            <person name="Liang Q."/>
            <person name="Vydyam P."/>
            <person name="Khabirova E."/>
            <person name="Fang T."/>
            <person name="Gihaz S."/>
            <person name="Thekkiniath J."/>
            <person name="Munshi M."/>
            <person name="Abel S."/>
            <person name="Ciampossin L."/>
            <person name="Batugedara G."/>
            <person name="Gupta M."/>
            <person name="Lu X.M."/>
            <person name="Lenz T."/>
            <person name="Chakravarty S."/>
            <person name="Cornillot E."/>
            <person name="Hu Y."/>
            <person name="Ma W."/>
            <person name="Gonzalez L.M."/>
            <person name="Sanchez S."/>
            <person name="Estrada K."/>
            <person name="Sanchez-Flores A."/>
            <person name="Montero E."/>
            <person name="Harb O.S."/>
            <person name="Le Roch K.G."/>
            <person name="Mamoun C.B."/>
        </authorList>
    </citation>
    <scope>NUCLEOTIDE SEQUENCE</scope>
    <source>
        <strain evidence="4">WA1</strain>
    </source>
</reference>
<keyword evidence="5" id="KW-1185">Reference proteome</keyword>
<evidence type="ECO:0000313" key="3">
    <source>
        <dbReference type="EMBL" id="KAK2194905.1"/>
    </source>
</evidence>
<proteinExistence type="predicted"/>
<feature type="region of interest" description="Disordered" evidence="2">
    <location>
        <begin position="254"/>
        <end position="316"/>
    </location>
</feature>
<protein>
    <recommendedName>
        <fullName evidence="6">Tudor domain-containing protein</fullName>
    </recommendedName>
</protein>
<sequence>MDSEESLEAIEESIEVLEAKIVEYRNQLDTINSALQDDPDNEQLLVLKRDLNEVITLTEDLLKYKQESEGIFLQDDEPEPEESTVAEPDACIPSTQIYNHLIGRICVVLYNEKQRYGEIVQVQGNEPGDLVVIEILGSRERCGLSLKDLQLLQGPQPSECPNGTVVQALYLEEGPTDTGFVVTYKDYNTSEQVPRDRIRLKVKKVIEYKEITTPAGYKIPENLIIKQNDSEKERLRKRKLVQTLKKQQRAEKVEAEAQKRANSWRNFQNKAGAKNKSGFMTGKREGSIFKSEPPPSGITPTPQFIPRRKHDYNNAI</sequence>
<dbReference type="AlphaFoldDB" id="A0AAD9UP16"/>
<evidence type="ECO:0000313" key="5">
    <source>
        <dbReference type="Proteomes" id="UP001214638"/>
    </source>
</evidence>
<evidence type="ECO:0008006" key="6">
    <source>
        <dbReference type="Google" id="ProtNLM"/>
    </source>
</evidence>
<dbReference type="KEGG" id="bdw:94335993"/>
<comment type="caution">
    <text evidence="4">The sequence shown here is derived from an EMBL/GenBank/DDBJ whole genome shotgun (WGS) entry which is preliminary data.</text>
</comment>
<dbReference type="GeneID" id="94335993"/>
<feature type="compositionally biased region" description="Polar residues" evidence="2">
    <location>
        <begin position="260"/>
        <end position="269"/>
    </location>
</feature>
<dbReference type="Proteomes" id="UP001214638">
    <property type="component" value="Unassembled WGS sequence"/>
</dbReference>
<dbReference type="EMBL" id="JALLKP010000002">
    <property type="protein sequence ID" value="KAK2196449.1"/>
    <property type="molecule type" value="Genomic_DNA"/>
</dbReference>
<dbReference type="CDD" id="cd04508">
    <property type="entry name" value="Tudor_SF"/>
    <property type="match status" value="1"/>
</dbReference>
<evidence type="ECO:0000313" key="4">
    <source>
        <dbReference type="EMBL" id="KAK2196449.1"/>
    </source>
</evidence>
<dbReference type="EMBL" id="JALLKP010000028">
    <property type="protein sequence ID" value="KAK2194905.1"/>
    <property type="molecule type" value="Genomic_DNA"/>
</dbReference>
<evidence type="ECO:0000256" key="2">
    <source>
        <dbReference type="SAM" id="MobiDB-lite"/>
    </source>
</evidence>
<name>A0AAD9UP16_9APIC</name>
<feature type="coiled-coil region" evidence="1">
    <location>
        <begin position="7"/>
        <end position="34"/>
    </location>
</feature>